<comment type="subcellular location">
    <subcellularLocation>
        <location evidence="7">Cell inner membrane</location>
        <topology evidence="7">Multi-pass membrane protein</topology>
    </subcellularLocation>
    <subcellularLocation>
        <location evidence="1">Cell membrane</location>
        <topology evidence="1">Multi-pass membrane protein</topology>
    </subcellularLocation>
</comment>
<evidence type="ECO:0000256" key="6">
    <source>
        <dbReference type="ARBA" id="ARBA00023136"/>
    </source>
</evidence>
<feature type="transmembrane region" description="Helical" evidence="7">
    <location>
        <begin position="306"/>
        <end position="323"/>
    </location>
</feature>
<accession>A0ABV8T2N5</accession>
<evidence type="ECO:0000256" key="2">
    <source>
        <dbReference type="ARBA" id="ARBA00008017"/>
    </source>
</evidence>
<evidence type="ECO:0000259" key="10">
    <source>
        <dbReference type="Pfam" id="PF21082"/>
    </source>
</evidence>
<evidence type="ECO:0000256" key="4">
    <source>
        <dbReference type="ARBA" id="ARBA00022692"/>
    </source>
</evidence>
<feature type="transmembrane region" description="Helical" evidence="7">
    <location>
        <begin position="145"/>
        <end position="168"/>
    </location>
</feature>
<evidence type="ECO:0000313" key="12">
    <source>
        <dbReference type="Proteomes" id="UP001595904"/>
    </source>
</evidence>
<dbReference type="SUPFAM" id="SSF50182">
    <property type="entry name" value="Sm-like ribonucleoproteins"/>
    <property type="match status" value="1"/>
</dbReference>
<dbReference type="InterPro" id="IPR023408">
    <property type="entry name" value="MscS_beta-dom_sf"/>
</dbReference>
<dbReference type="InterPro" id="IPR045275">
    <property type="entry name" value="MscS_archaea/bacteria_type"/>
</dbReference>
<keyword evidence="7" id="KW-0407">Ion channel</keyword>
<name>A0ABV8T2N5_9GAMM</name>
<evidence type="ECO:0000256" key="1">
    <source>
        <dbReference type="ARBA" id="ARBA00004651"/>
    </source>
</evidence>
<evidence type="ECO:0000256" key="8">
    <source>
        <dbReference type="SAM" id="SignalP"/>
    </source>
</evidence>
<evidence type="ECO:0000256" key="5">
    <source>
        <dbReference type="ARBA" id="ARBA00022989"/>
    </source>
</evidence>
<feature type="domain" description="Mechanosensitive ion channel MscS" evidence="9">
    <location>
        <begin position="349"/>
        <end position="415"/>
    </location>
</feature>
<feature type="transmembrane region" description="Helical" evidence="7">
    <location>
        <begin position="249"/>
        <end position="270"/>
    </location>
</feature>
<protein>
    <recommendedName>
        <fullName evidence="7">Small-conductance mechanosensitive channel</fullName>
    </recommendedName>
</protein>
<evidence type="ECO:0000313" key="11">
    <source>
        <dbReference type="EMBL" id="MFC4313685.1"/>
    </source>
</evidence>
<dbReference type="InterPro" id="IPR049278">
    <property type="entry name" value="MS_channel_C"/>
</dbReference>
<gene>
    <name evidence="11" type="ORF">ACFPN2_31720</name>
</gene>
<keyword evidence="5 7" id="KW-1133">Transmembrane helix</keyword>
<comment type="subunit">
    <text evidence="7">Homoheptamer.</text>
</comment>
<dbReference type="InterPro" id="IPR011066">
    <property type="entry name" value="MscS_channel_C_sf"/>
</dbReference>
<dbReference type="InterPro" id="IPR010920">
    <property type="entry name" value="LSM_dom_sf"/>
</dbReference>
<dbReference type="Pfam" id="PF21082">
    <property type="entry name" value="MS_channel_3rd"/>
    <property type="match status" value="1"/>
</dbReference>
<comment type="function">
    <text evidence="7">Mechanosensitive channel that participates in the regulation of osmotic pressure changes within the cell, opening in response to stretch forces in the membrane lipid bilayer, without the need for other proteins. Contributes to normal resistance to hypoosmotic shock. Forms an ion channel of 1.0 nanosiemens conductance with a slight preference for anions.</text>
</comment>
<keyword evidence="7" id="KW-0813">Transport</keyword>
<reference evidence="12" key="1">
    <citation type="journal article" date="2019" name="Int. J. Syst. Evol. Microbiol.">
        <title>The Global Catalogue of Microorganisms (GCM) 10K type strain sequencing project: providing services to taxonomists for standard genome sequencing and annotation.</title>
        <authorList>
            <consortium name="The Broad Institute Genomics Platform"/>
            <consortium name="The Broad Institute Genome Sequencing Center for Infectious Disease"/>
            <person name="Wu L."/>
            <person name="Ma J."/>
        </authorList>
    </citation>
    <scope>NUCLEOTIDE SEQUENCE [LARGE SCALE GENOMIC DNA]</scope>
    <source>
        <strain evidence="12">CGMCC 1.10759</strain>
    </source>
</reference>
<evidence type="ECO:0000256" key="7">
    <source>
        <dbReference type="RuleBase" id="RU369025"/>
    </source>
</evidence>
<evidence type="ECO:0000259" key="9">
    <source>
        <dbReference type="Pfam" id="PF00924"/>
    </source>
</evidence>
<dbReference type="Pfam" id="PF00924">
    <property type="entry name" value="MS_channel_2nd"/>
    <property type="match status" value="1"/>
</dbReference>
<dbReference type="PANTHER" id="PTHR30221">
    <property type="entry name" value="SMALL-CONDUCTANCE MECHANOSENSITIVE CHANNEL"/>
    <property type="match status" value="1"/>
</dbReference>
<dbReference type="Gene3D" id="1.10.287.1260">
    <property type="match status" value="1"/>
</dbReference>
<keyword evidence="7" id="KW-0406">Ion transport</keyword>
<keyword evidence="3" id="KW-1003">Cell membrane</keyword>
<keyword evidence="4 7" id="KW-0812">Transmembrane</keyword>
<feature type="transmembrane region" description="Helical" evidence="7">
    <location>
        <begin position="335"/>
        <end position="362"/>
    </location>
</feature>
<evidence type="ECO:0000256" key="3">
    <source>
        <dbReference type="ARBA" id="ARBA00022475"/>
    </source>
</evidence>
<organism evidence="11 12">
    <name type="scientific">Steroidobacter flavus</name>
    <dbReference type="NCBI Taxonomy" id="1842136"/>
    <lineage>
        <taxon>Bacteria</taxon>
        <taxon>Pseudomonadati</taxon>
        <taxon>Pseudomonadota</taxon>
        <taxon>Gammaproteobacteria</taxon>
        <taxon>Steroidobacterales</taxon>
        <taxon>Steroidobacteraceae</taxon>
        <taxon>Steroidobacter</taxon>
    </lineage>
</organism>
<keyword evidence="6 7" id="KW-0472">Membrane</keyword>
<dbReference type="RefSeq" id="WP_380604222.1">
    <property type="nucleotide sequence ID" value="NZ_JBHSDU010000015.1"/>
</dbReference>
<dbReference type="SUPFAM" id="SSF82689">
    <property type="entry name" value="Mechanosensitive channel protein MscS (YggB), C-terminal domain"/>
    <property type="match status" value="1"/>
</dbReference>
<comment type="caution">
    <text evidence="7">Lacks conserved residue(s) required for the propagation of feature annotation.</text>
</comment>
<feature type="transmembrane region" description="Helical" evidence="7">
    <location>
        <begin position="208"/>
        <end position="229"/>
    </location>
</feature>
<feature type="signal peptide" evidence="8">
    <location>
        <begin position="1"/>
        <end position="28"/>
    </location>
</feature>
<dbReference type="EMBL" id="JBHSDU010000015">
    <property type="protein sequence ID" value="MFC4313685.1"/>
    <property type="molecule type" value="Genomic_DNA"/>
</dbReference>
<feature type="domain" description="Mechanosensitive ion channel MscS C-terminal" evidence="10">
    <location>
        <begin position="424"/>
        <end position="507"/>
    </location>
</feature>
<keyword evidence="7" id="KW-0997">Cell inner membrane</keyword>
<dbReference type="Proteomes" id="UP001595904">
    <property type="component" value="Unassembled WGS sequence"/>
</dbReference>
<sequence>MGEGKREMTRWGCIVAVLLICLSASVHAEFTPAAEPAVLSLWNRPIVTFRATVDGVSPEQRVENSRKRIAEHLKAGPPMPVATRETTIGAVHGILVTMGPDVAFGLVQGDLEAEASMSLQQAADRAAGRLREAFQARAQQQRPTILLRGIGLSLVALLVFSVAIKLILMAREWSIRSIERRLQLRHWVIGGVDILPTLATLERATFRVLTWGAIAVLTYLFAIFLLQAFPYTEPLGDRLGEYLRDRLAAGLLAVLKSAPNIIGIVAIIFMTRSISLWLSRVVAEVEQGVRTMTWIGQGQARATRRIASGLIWLLGLAVAYSLLPWSNNPIFQGMSIVLGLGASLASAGLVNQWISGVVVLYSRSFRIGDYVRVSDVEGYVTEMGPLATKLHTIRAEEITVPNAVMTSDKLINYSRLGDEHGALLSVSLAIGYDVAWRQVEALLLQAAADTEGVRLEPAPRVLRWELSDFYVEYQLHVRLVNAAYRATVRSELNSNILDQFNAAHVQIMTPHFEGQPEKPVLVAHR</sequence>
<dbReference type="PANTHER" id="PTHR30221:SF18">
    <property type="entry name" value="SLL0590 PROTEIN"/>
    <property type="match status" value="1"/>
</dbReference>
<feature type="chain" id="PRO_5045966825" description="Small-conductance mechanosensitive channel" evidence="8">
    <location>
        <begin position="29"/>
        <end position="525"/>
    </location>
</feature>
<keyword evidence="8" id="KW-0732">Signal</keyword>
<dbReference type="Gene3D" id="2.30.30.60">
    <property type="match status" value="1"/>
</dbReference>
<proteinExistence type="inferred from homology"/>
<comment type="similarity">
    <text evidence="2 7">Belongs to the MscS (TC 1.A.23) family.</text>
</comment>
<dbReference type="Gene3D" id="3.30.70.100">
    <property type="match status" value="1"/>
</dbReference>
<keyword evidence="12" id="KW-1185">Reference proteome</keyword>
<dbReference type="InterPro" id="IPR006685">
    <property type="entry name" value="MscS_channel_2nd"/>
</dbReference>
<comment type="caution">
    <text evidence="11">The sequence shown here is derived from an EMBL/GenBank/DDBJ whole genome shotgun (WGS) entry which is preliminary data.</text>
</comment>